<evidence type="ECO:0000256" key="5">
    <source>
        <dbReference type="SAM" id="MobiDB-lite"/>
    </source>
</evidence>
<organism evidence="7 8">
    <name type="scientific">Thermaerobacter composti</name>
    <dbReference type="NCBI Taxonomy" id="554949"/>
    <lineage>
        <taxon>Bacteria</taxon>
        <taxon>Bacillati</taxon>
        <taxon>Bacillota</taxon>
        <taxon>Clostridia</taxon>
        <taxon>Eubacteriales</taxon>
        <taxon>Clostridiales Family XVII. Incertae Sedis</taxon>
        <taxon>Thermaerobacter</taxon>
    </lineage>
</organism>
<dbReference type="Pfam" id="PF00005">
    <property type="entry name" value="ABC_tran"/>
    <property type="match status" value="1"/>
</dbReference>
<comment type="similarity">
    <text evidence="1">Belongs to the ABC transporter superfamily.</text>
</comment>
<dbReference type="PANTHER" id="PTHR42711">
    <property type="entry name" value="ABC TRANSPORTER ATP-BINDING PROTEIN"/>
    <property type="match status" value="1"/>
</dbReference>
<proteinExistence type="inferred from homology"/>
<dbReference type="SUPFAM" id="SSF52540">
    <property type="entry name" value="P-loop containing nucleoside triphosphate hydrolases"/>
    <property type="match status" value="1"/>
</dbReference>
<sequence length="346" mass="36482">MVTLPGTPAAGRGIELDGVGKSFDGGTTWAVRELTWRVEPGRITGLLGPNGAGKTTTLRVIAGILPPDAGTVRVDGIDLAQRPLDAKRRIGLVPDGAALYDRMKGVEFLRFLADVYGVPDDERTRRMEELGRRLGIGTWVRDPIASYSTGMRQRLLLVGSLLHDPAVWILDEPMTGLDPDAQRGLKDLMAERRARGGTVLLTTHLLDVAERLCDRVAILHRGRLLAEGSPAALRRRFLRNPGDEPARRDAGPPRHAAAGPGTRAPARTGAMEGTTAAPRQPGELGTADLEAVFLLLTRQPATGGGDGATAPAVGPAPRDRAPAAPGSGDGRRGAHGGDGPSERGQP</sequence>
<keyword evidence="4 7" id="KW-0067">ATP-binding</keyword>
<dbReference type="InterPro" id="IPR003439">
    <property type="entry name" value="ABC_transporter-like_ATP-bd"/>
</dbReference>
<protein>
    <submittedName>
        <fullName evidence="7">ABC transporter ATP-binding protein</fullName>
    </submittedName>
</protein>
<dbReference type="GO" id="GO:0005524">
    <property type="term" value="F:ATP binding"/>
    <property type="evidence" value="ECO:0007669"/>
    <property type="project" value="UniProtKB-KW"/>
</dbReference>
<evidence type="ECO:0000256" key="1">
    <source>
        <dbReference type="ARBA" id="ARBA00005417"/>
    </source>
</evidence>
<keyword evidence="2" id="KW-0813">Transport</keyword>
<dbReference type="SMART" id="SM00382">
    <property type="entry name" value="AAA"/>
    <property type="match status" value="1"/>
</dbReference>
<dbReference type="InterPro" id="IPR050763">
    <property type="entry name" value="ABC_transporter_ATP-binding"/>
</dbReference>
<dbReference type="InterPro" id="IPR003593">
    <property type="entry name" value="AAA+_ATPase"/>
</dbReference>
<dbReference type="Proteomes" id="UP001304683">
    <property type="component" value="Chromosome"/>
</dbReference>
<feature type="region of interest" description="Disordered" evidence="5">
    <location>
        <begin position="300"/>
        <end position="346"/>
    </location>
</feature>
<feature type="compositionally biased region" description="Basic and acidic residues" evidence="5">
    <location>
        <begin position="241"/>
        <end position="252"/>
    </location>
</feature>
<keyword evidence="8" id="KW-1185">Reference proteome</keyword>
<keyword evidence="3" id="KW-0547">Nucleotide-binding</keyword>
<feature type="compositionally biased region" description="Low complexity" evidence="5">
    <location>
        <begin position="308"/>
        <end position="326"/>
    </location>
</feature>
<dbReference type="EMBL" id="CP132508">
    <property type="protein sequence ID" value="WPD18646.1"/>
    <property type="molecule type" value="Genomic_DNA"/>
</dbReference>
<dbReference type="RefSeq" id="WP_318750461.1">
    <property type="nucleotide sequence ID" value="NZ_CP132508.1"/>
</dbReference>
<reference evidence="7 8" key="1">
    <citation type="submission" date="2023-08" db="EMBL/GenBank/DDBJ databases">
        <title>Genome sequence of Thermaerobacter compostii strain Ins1, a spore-forming filamentous bacterium isolated from a deep geothermal reservoir.</title>
        <authorList>
            <person name="Bregnard D."/>
            <person name="Gonzalez D."/>
            <person name="Junier P."/>
        </authorList>
    </citation>
    <scope>NUCLEOTIDE SEQUENCE [LARGE SCALE GENOMIC DNA]</scope>
    <source>
        <strain evidence="7 8">Ins1</strain>
    </source>
</reference>
<dbReference type="CDD" id="cd03230">
    <property type="entry name" value="ABC_DR_subfamily_A"/>
    <property type="match status" value="1"/>
</dbReference>
<dbReference type="PANTHER" id="PTHR42711:SF5">
    <property type="entry name" value="ABC TRANSPORTER ATP-BINDING PROTEIN NATA"/>
    <property type="match status" value="1"/>
</dbReference>
<dbReference type="InterPro" id="IPR027417">
    <property type="entry name" value="P-loop_NTPase"/>
</dbReference>
<evidence type="ECO:0000256" key="2">
    <source>
        <dbReference type="ARBA" id="ARBA00022448"/>
    </source>
</evidence>
<accession>A0ABZ0QMC7</accession>
<gene>
    <name evidence="7" type="ORF">Q5761_09815</name>
</gene>
<feature type="compositionally biased region" description="Low complexity" evidence="5">
    <location>
        <begin position="253"/>
        <end position="270"/>
    </location>
</feature>
<evidence type="ECO:0000313" key="7">
    <source>
        <dbReference type="EMBL" id="WPD18646.1"/>
    </source>
</evidence>
<name>A0ABZ0QMC7_9FIRM</name>
<evidence type="ECO:0000256" key="3">
    <source>
        <dbReference type="ARBA" id="ARBA00022741"/>
    </source>
</evidence>
<feature type="region of interest" description="Disordered" evidence="5">
    <location>
        <begin position="239"/>
        <end position="282"/>
    </location>
</feature>
<feature type="domain" description="ABC transporter" evidence="6">
    <location>
        <begin position="14"/>
        <end position="246"/>
    </location>
</feature>
<evidence type="ECO:0000256" key="4">
    <source>
        <dbReference type="ARBA" id="ARBA00022840"/>
    </source>
</evidence>
<evidence type="ECO:0000259" key="6">
    <source>
        <dbReference type="PROSITE" id="PS50893"/>
    </source>
</evidence>
<evidence type="ECO:0000313" key="8">
    <source>
        <dbReference type="Proteomes" id="UP001304683"/>
    </source>
</evidence>
<dbReference type="PROSITE" id="PS50893">
    <property type="entry name" value="ABC_TRANSPORTER_2"/>
    <property type="match status" value="1"/>
</dbReference>
<dbReference type="Gene3D" id="3.40.50.300">
    <property type="entry name" value="P-loop containing nucleotide triphosphate hydrolases"/>
    <property type="match status" value="1"/>
</dbReference>